<dbReference type="GO" id="GO:0046983">
    <property type="term" value="F:protein dimerization activity"/>
    <property type="evidence" value="ECO:0007669"/>
    <property type="project" value="InterPro"/>
</dbReference>
<feature type="region of interest" description="Disordered" evidence="1">
    <location>
        <begin position="49"/>
        <end position="73"/>
    </location>
</feature>
<evidence type="ECO:0000259" key="2">
    <source>
        <dbReference type="Pfam" id="PF16178"/>
    </source>
</evidence>
<dbReference type="Pfam" id="PF16178">
    <property type="entry name" value="Anoct_dimer"/>
    <property type="match status" value="1"/>
</dbReference>
<dbReference type="AlphaFoldDB" id="A0A821J4C6"/>
<dbReference type="GO" id="GO:0005254">
    <property type="term" value="F:chloride channel activity"/>
    <property type="evidence" value="ECO:0007669"/>
    <property type="project" value="TreeGrafter"/>
</dbReference>
<gene>
    <name evidence="3" type="ORF">UJA718_LOCUS36833</name>
</gene>
<evidence type="ECO:0000256" key="1">
    <source>
        <dbReference type="SAM" id="MobiDB-lite"/>
    </source>
</evidence>
<protein>
    <recommendedName>
        <fullName evidence="2">Anoctamin dimerisation domain-containing protein</fullName>
    </recommendedName>
</protein>
<keyword evidence="4" id="KW-1185">Reference proteome</keyword>
<accession>A0A821J4C6</accession>
<proteinExistence type="predicted"/>
<dbReference type="PANTHER" id="PTHR12308">
    <property type="entry name" value="ANOCTAMIN"/>
    <property type="match status" value="1"/>
</dbReference>
<dbReference type="InterPro" id="IPR032394">
    <property type="entry name" value="Anoct_dimer"/>
</dbReference>
<evidence type="ECO:0000313" key="3">
    <source>
        <dbReference type="EMBL" id="CAF4712839.1"/>
    </source>
</evidence>
<dbReference type="Proteomes" id="UP000663873">
    <property type="component" value="Unassembled WGS sequence"/>
</dbReference>
<sequence>MSIRDDPNSNDNTDTKNLRLKRRSFLLSSNSDSDSLPIDLILVYDSENNKENDEVEDSNGKQARRTKTPSESRKKFEEYLCKKQGLILEHVETHKKKFGFVKVHTPFDILLLTAENMRMKLPIEKIEENEDANEASRPEATHSAWNRCVQWLKNSFYLDASLKKNDPDYYTAIYSSNIDKFKDLFDTLRGSRDAYFTSTERSLLTHELLSRAHCDYDEDDEDEKQPVRAITLP</sequence>
<evidence type="ECO:0000313" key="4">
    <source>
        <dbReference type="Proteomes" id="UP000663873"/>
    </source>
</evidence>
<dbReference type="EMBL" id="CAJOBP010035898">
    <property type="protein sequence ID" value="CAF4712839.1"/>
    <property type="molecule type" value="Genomic_DNA"/>
</dbReference>
<organism evidence="3 4">
    <name type="scientific">Rotaria socialis</name>
    <dbReference type="NCBI Taxonomy" id="392032"/>
    <lineage>
        <taxon>Eukaryota</taxon>
        <taxon>Metazoa</taxon>
        <taxon>Spiralia</taxon>
        <taxon>Gnathifera</taxon>
        <taxon>Rotifera</taxon>
        <taxon>Eurotatoria</taxon>
        <taxon>Bdelloidea</taxon>
        <taxon>Philodinida</taxon>
        <taxon>Philodinidae</taxon>
        <taxon>Rotaria</taxon>
    </lineage>
</organism>
<feature type="non-terminal residue" evidence="3">
    <location>
        <position position="1"/>
    </location>
</feature>
<dbReference type="PANTHER" id="PTHR12308:SF73">
    <property type="entry name" value="ANOCTAMIN"/>
    <property type="match status" value="1"/>
</dbReference>
<reference evidence="3" key="1">
    <citation type="submission" date="2021-02" db="EMBL/GenBank/DDBJ databases">
        <authorList>
            <person name="Nowell W R."/>
        </authorList>
    </citation>
    <scope>NUCLEOTIDE SEQUENCE</scope>
</reference>
<dbReference type="InterPro" id="IPR007632">
    <property type="entry name" value="Anoctamin"/>
</dbReference>
<name>A0A821J4C6_9BILA</name>
<feature type="domain" description="Anoctamin dimerisation" evidence="2">
    <location>
        <begin position="37"/>
        <end position="220"/>
    </location>
</feature>
<comment type="caution">
    <text evidence="3">The sequence shown here is derived from an EMBL/GenBank/DDBJ whole genome shotgun (WGS) entry which is preliminary data.</text>
</comment>